<dbReference type="InterPro" id="IPR014811">
    <property type="entry name" value="ArgoL1"/>
</dbReference>
<evidence type="ECO:0000259" key="9">
    <source>
        <dbReference type="PROSITE" id="PS50822"/>
    </source>
</evidence>
<dbReference type="Pfam" id="PF02171">
    <property type="entry name" value="Piwi"/>
    <property type="match status" value="1"/>
</dbReference>
<dbReference type="SMART" id="SM00949">
    <property type="entry name" value="PAZ"/>
    <property type="match status" value="1"/>
</dbReference>
<dbReference type="GO" id="GO:0034587">
    <property type="term" value="P:piRNA processing"/>
    <property type="evidence" value="ECO:0007669"/>
    <property type="project" value="UniProtKB-ARBA"/>
</dbReference>
<evidence type="ECO:0000256" key="7">
    <source>
        <dbReference type="SAM" id="MobiDB-lite"/>
    </source>
</evidence>
<dbReference type="InterPro" id="IPR003165">
    <property type="entry name" value="Piwi"/>
</dbReference>
<organism evidence="10 11">
    <name type="scientific">Chironomus riparius</name>
    <dbReference type="NCBI Taxonomy" id="315576"/>
    <lineage>
        <taxon>Eukaryota</taxon>
        <taxon>Metazoa</taxon>
        <taxon>Ecdysozoa</taxon>
        <taxon>Arthropoda</taxon>
        <taxon>Hexapoda</taxon>
        <taxon>Insecta</taxon>
        <taxon>Pterygota</taxon>
        <taxon>Neoptera</taxon>
        <taxon>Endopterygota</taxon>
        <taxon>Diptera</taxon>
        <taxon>Nematocera</taxon>
        <taxon>Chironomoidea</taxon>
        <taxon>Chironomidae</taxon>
        <taxon>Chironominae</taxon>
        <taxon>Chironomus</taxon>
    </lineage>
</organism>
<dbReference type="InterPro" id="IPR036397">
    <property type="entry name" value="RNaseH_sf"/>
</dbReference>
<comment type="similarity">
    <text evidence="6">Belongs to the argonaute family. Piwi subfamily.</text>
</comment>
<dbReference type="GO" id="GO:0061157">
    <property type="term" value="P:mRNA destabilization"/>
    <property type="evidence" value="ECO:0007669"/>
    <property type="project" value="UniProtKB-ARBA"/>
</dbReference>
<dbReference type="GO" id="GO:0003723">
    <property type="term" value="F:RNA binding"/>
    <property type="evidence" value="ECO:0007669"/>
    <property type="project" value="UniProtKB-KW"/>
</dbReference>
<evidence type="ECO:0000256" key="4">
    <source>
        <dbReference type="ARBA" id="ARBA00022884"/>
    </source>
</evidence>
<evidence type="ECO:0000313" key="11">
    <source>
        <dbReference type="Proteomes" id="UP001153620"/>
    </source>
</evidence>
<dbReference type="Gene3D" id="3.30.420.10">
    <property type="entry name" value="Ribonuclease H-like superfamily/Ribonuclease H"/>
    <property type="match status" value="1"/>
</dbReference>
<dbReference type="InterPro" id="IPR036085">
    <property type="entry name" value="PAZ_dom_sf"/>
</dbReference>
<dbReference type="GO" id="GO:0035194">
    <property type="term" value="P:regulatory ncRNA-mediated post-transcriptional gene silencing"/>
    <property type="evidence" value="ECO:0007669"/>
    <property type="project" value="UniProtKB-ARBA"/>
</dbReference>
<dbReference type="GO" id="GO:0004521">
    <property type="term" value="F:RNA endonuclease activity"/>
    <property type="evidence" value="ECO:0007669"/>
    <property type="project" value="UniProtKB-ARBA"/>
</dbReference>
<keyword evidence="11" id="KW-1185">Reference proteome</keyword>
<keyword evidence="2" id="KW-0217">Developmental protein</keyword>
<dbReference type="Pfam" id="PF08699">
    <property type="entry name" value="ArgoL1"/>
    <property type="match status" value="1"/>
</dbReference>
<accession>A0A9N9WM81</accession>
<keyword evidence="5" id="KW-0943">RNA-mediated gene silencing</keyword>
<evidence type="ECO:0000256" key="1">
    <source>
        <dbReference type="ARBA" id="ARBA00004496"/>
    </source>
</evidence>
<dbReference type="CDD" id="cd04658">
    <property type="entry name" value="Piwi_piwi-like_Euk"/>
    <property type="match status" value="1"/>
</dbReference>
<feature type="domain" description="PAZ" evidence="8">
    <location>
        <begin position="278"/>
        <end position="390"/>
    </location>
</feature>
<dbReference type="OrthoDB" id="445936at2759"/>
<dbReference type="FunFam" id="2.170.260.10:FF:000003">
    <property type="entry name" value="Piwi-like RNA-mediated gene silencing 2"/>
    <property type="match status" value="1"/>
</dbReference>
<name>A0A9N9WM81_9DIPT</name>
<evidence type="ECO:0000256" key="2">
    <source>
        <dbReference type="ARBA" id="ARBA00022473"/>
    </source>
</evidence>
<feature type="region of interest" description="Disordered" evidence="7">
    <location>
        <begin position="1"/>
        <end position="101"/>
    </location>
</feature>
<dbReference type="PROSITE" id="PS50822">
    <property type="entry name" value="PIWI"/>
    <property type="match status" value="1"/>
</dbReference>
<evidence type="ECO:0000256" key="5">
    <source>
        <dbReference type="ARBA" id="ARBA00023158"/>
    </source>
</evidence>
<sequence>MSSHYERGQHRGEERGRDYEKNRDSFRGRDGFRGRDRGFGDRDASNKRPRDDSVGSDRIGKFSRGRGRGRGGRGGRGGFKRMEKPEKPEFFDSPVTRPDNLVKKGETERNDEVVKLCANYFKVSSMNPVAMKMYSVDFEPPMFNPKFCKILVNNLKDELGVHVFDDKNSIYLLNEPSQSSFRTALRDGSEFTLRFTFRRKIEYNEATYFQIMNLVIRKSLQDMNLELIGRNYFDPKASMTIHGAKLQIWPGFATAIRQFEKSLLLCCDFTHKVIREETVLSILKDCQQASRDDREYQMMAKKRIVGMTVISAYNNKNYRIDDIDFRKSPQDTFEINGKTKSFVEYFSERYNIKIRDYRQPMLISKPKARDRRGGRNLAVSLIPELSSPVGVTDEMRNDFGKMRDLADKTRMTPQQRVERLFNFNKRLKSDGAQSLDSNQLSVDDRLVEFDGRKLPEQKIIFGRTDAGDVKVVDLKRSENIGEWTSNLKDVVMFKAMSVERWIFMFPQSLEKQSEAFLEKFMKAGGKLGMQISKPKKVLLPNDRPDAYVDKIQTYLERDCGFLLIVVPNIRAERYRMIKQTSLNSRFKPTPTQVITLKVMDSKAGLSVATNVAIQVNCKLGGIPWSIDIPISGLLTIGFSITNDTQDKKLAYGAMVASMNPGKSNGTFFSCVNMHSKGSNCSDYFGVNIIKMIMRYKNTYQALPERVIIYRDGVGEGQIQYVVGQELNDVNSKLDMIYSKCGSKPQVAFIIINKRINTRIFSKQRDSYDNPLPGTVVDDVITLPERYDFYLISQSVKQGTVAPTSYNIIYDTSCLKPKEMQLLSYKLCHLYYNWSGTTRVPSVVQYAQKLAFLFGQHLHLNESTTFEKMDNHRQLYFL</sequence>
<dbReference type="EMBL" id="OU895877">
    <property type="protein sequence ID" value="CAG9801105.1"/>
    <property type="molecule type" value="Genomic_DNA"/>
</dbReference>
<dbReference type="CDD" id="cd02845">
    <property type="entry name" value="PAZ_piwi_like"/>
    <property type="match status" value="1"/>
</dbReference>
<feature type="domain" description="Piwi" evidence="9">
    <location>
        <begin position="588"/>
        <end position="858"/>
    </location>
</feature>
<feature type="compositionally biased region" description="Basic residues" evidence="7">
    <location>
        <begin position="61"/>
        <end position="73"/>
    </location>
</feature>
<feature type="compositionally biased region" description="Basic and acidic residues" evidence="7">
    <location>
        <begin position="80"/>
        <end position="90"/>
    </location>
</feature>
<dbReference type="PROSITE" id="PS50821">
    <property type="entry name" value="PAZ"/>
    <property type="match status" value="1"/>
</dbReference>
<dbReference type="SMART" id="SM00950">
    <property type="entry name" value="Piwi"/>
    <property type="match status" value="1"/>
</dbReference>
<dbReference type="InterPro" id="IPR012337">
    <property type="entry name" value="RNaseH-like_sf"/>
</dbReference>
<dbReference type="PANTHER" id="PTHR22891">
    <property type="entry name" value="EUKARYOTIC TRANSLATION INITIATION FACTOR 2C"/>
    <property type="match status" value="1"/>
</dbReference>
<gene>
    <name evidence="10" type="ORF">CHIRRI_LOCUS4040</name>
</gene>
<proteinExistence type="inferred from homology"/>
<evidence type="ECO:0000256" key="3">
    <source>
        <dbReference type="ARBA" id="ARBA00022490"/>
    </source>
</evidence>
<dbReference type="SUPFAM" id="SSF53098">
    <property type="entry name" value="Ribonuclease H-like"/>
    <property type="match status" value="1"/>
</dbReference>
<dbReference type="Gene3D" id="3.40.50.2300">
    <property type="match status" value="1"/>
</dbReference>
<dbReference type="AlphaFoldDB" id="A0A9N9WM81"/>
<keyword evidence="3" id="KW-0963">Cytoplasm</keyword>
<reference evidence="10" key="2">
    <citation type="submission" date="2022-10" db="EMBL/GenBank/DDBJ databases">
        <authorList>
            <consortium name="ENA_rothamsted_submissions"/>
            <consortium name="culmorum"/>
            <person name="King R."/>
        </authorList>
    </citation>
    <scope>NUCLEOTIDE SEQUENCE</scope>
</reference>
<reference evidence="10" key="1">
    <citation type="submission" date="2022-01" db="EMBL/GenBank/DDBJ databases">
        <authorList>
            <person name="King R."/>
        </authorList>
    </citation>
    <scope>NUCLEOTIDE SEQUENCE</scope>
</reference>
<dbReference type="InterPro" id="IPR003100">
    <property type="entry name" value="PAZ_dom"/>
</dbReference>
<dbReference type="GO" id="GO:0043186">
    <property type="term" value="C:P granule"/>
    <property type="evidence" value="ECO:0007669"/>
    <property type="project" value="UniProtKB-ARBA"/>
</dbReference>
<protein>
    <submittedName>
        <fullName evidence="10">Uncharacterized protein</fullName>
    </submittedName>
</protein>
<evidence type="ECO:0000259" key="8">
    <source>
        <dbReference type="PROSITE" id="PS50821"/>
    </source>
</evidence>
<keyword evidence="4" id="KW-0694">RNA-binding</keyword>
<evidence type="ECO:0000256" key="6">
    <source>
        <dbReference type="ARBA" id="ARBA00038291"/>
    </source>
</evidence>
<feature type="compositionally biased region" description="Basic and acidic residues" evidence="7">
    <location>
        <begin position="1"/>
        <end position="60"/>
    </location>
</feature>
<evidence type="ECO:0000313" key="10">
    <source>
        <dbReference type="EMBL" id="CAG9801105.1"/>
    </source>
</evidence>
<dbReference type="Pfam" id="PF02170">
    <property type="entry name" value="PAZ"/>
    <property type="match status" value="1"/>
</dbReference>
<dbReference type="Gene3D" id="2.170.260.10">
    <property type="entry name" value="paz domain"/>
    <property type="match status" value="1"/>
</dbReference>
<dbReference type="Proteomes" id="UP001153620">
    <property type="component" value="Chromosome 1"/>
</dbReference>
<dbReference type="SUPFAM" id="SSF101690">
    <property type="entry name" value="PAZ domain"/>
    <property type="match status" value="1"/>
</dbReference>
<comment type="subcellular location">
    <subcellularLocation>
        <location evidence="1">Cytoplasm</location>
    </subcellularLocation>
</comment>